<evidence type="ECO:0000313" key="2">
    <source>
        <dbReference type="EMBL" id="EOA87594.1"/>
    </source>
</evidence>
<organism evidence="2 3">
    <name type="scientific">Exserohilum turcicum (strain 28A)</name>
    <name type="common">Northern leaf blight fungus</name>
    <name type="synonym">Setosphaeria turcica</name>
    <dbReference type="NCBI Taxonomy" id="671987"/>
    <lineage>
        <taxon>Eukaryota</taxon>
        <taxon>Fungi</taxon>
        <taxon>Dikarya</taxon>
        <taxon>Ascomycota</taxon>
        <taxon>Pezizomycotina</taxon>
        <taxon>Dothideomycetes</taxon>
        <taxon>Pleosporomycetidae</taxon>
        <taxon>Pleosporales</taxon>
        <taxon>Pleosporineae</taxon>
        <taxon>Pleosporaceae</taxon>
        <taxon>Exserohilum</taxon>
    </lineage>
</organism>
<feature type="compositionally biased region" description="Basic and acidic residues" evidence="1">
    <location>
        <begin position="161"/>
        <end position="172"/>
    </location>
</feature>
<feature type="region of interest" description="Disordered" evidence="1">
    <location>
        <begin position="427"/>
        <end position="455"/>
    </location>
</feature>
<feature type="region of interest" description="Disordered" evidence="1">
    <location>
        <begin position="320"/>
        <end position="361"/>
    </location>
</feature>
<dbReference type="GeneID" id="19404469"/>
<gene>
    <name evidence="2" type="ORF">SETTUDRAFT_39376</name>
</gene>
<name>R0KE54_EXST2</name>
<keyword evidence="3" id="KW-1185">Reference proteome</keyword>
<evidence type="ECO:0000256" key="1">
    <source>
        <dbReference type="SAM" id="MobiDB-lite"/>
    </source>
</evidence>
<feature type="region of interest" description="Disordered" evidence="1">
    <location>
        <begin position="1"/>
        <end position="74"/>
    </location>
</feature>
<feature type="region of interest" description="Disordered" evidence="1">
    <location>
        <begin position="121"/>
        <end position="306"/>
    </location>
</feature>
<dbReference type="AlphaFoldDB" id="R0KE54"/>
<dbReference type="Proteomes" id="UP000016935">
    <property type="component" value="Unassembled WGS sequence"/>
</dbReference>
<reference evidence="2 3" key="1">
    <citation type="journal article" date="2012" name="PLoS Pathog.">
        <title>Diverse lifestyles and strategies of plant pathogenesis encoded in the genomes of eighteen Dothideomycetes fungi.</title>
        <authorList>
            <person name="Ohm R.A."/>
            <person name="Feau N."/>
            <person name="Henrissat B."/>
            <person name="Schoch C.L."/>
            <person name="Horwitz B.A."/>
            <person name="Barry K.W."/>
            <person name="Condon B.J."/>
            <person name="Copeland A.C."/>
            <person name="Dhillon B."/>
            <person name="Glaser F."/>
            <person name="Hesse C.N."/>
            <person name="Kosti I."/>
            <person name="LaButti K."/>
            <person name="Lindquist E.A."/>
            <person name="Lucas S."/>
            <person name="Salamov A.A."/>
            <person name="Bradshaw R.E."/>
            <person name="Ciuffetti L."/>
            <person name="Hamelin R.C."/>
            <person name="Kema G.H.J."/>
            <person name="Lawrence C."/>
            <person name="Scott J.A."/>
            <person name="Spatafora J.W."/>
            <person name="Turgeon B.G."/>
            <person name="de Wit P.J.G.M."/>
            <person name="Zhong S."/>
            <person name="Goodwin S.B."/>
            <person name="Grigoriev I.V."/>
        </authorList>
    </citation>
    <scope>NUCLEOTIDE SEQUENCE [LARGE SCALE GENOMIC DNA]</scope>
    <source>
        <strain evidence="3">28A</strain>
    </source>
</reference>
<feature type="compositionally biased region" description="Basic and acidic residues" evidence="1">
    <location>
        <begin position="335"/>
        <end position="344"/>
    </location>
</feature>
<protein>
    <submittedName>
        <fullName evidence="2">Uncharacterized protein</fullName>
    </submittedName>
</protein>
<proteinExistence type="predicted"/>
<dbReference type="EMBL" id="KB908581">
    <property type="protein sequence ID" value="EOA87594.1"/>
    <property type="molecule type" value="Genomic_DNA"/>
</dbReference>
<feature type="compositionally biased region" description="Basic and acidic residues" evidence="1">
    <location>
        <begin position="241"/>
        <end position="254"/>
    </location>
</feature>
<feature type="compositionally biased region" description="Basic residues" evidence="1">
    <location>
        <begin position="200"/>
        <end position="209"/>
    </location>
</feature>
<feature type="compositionally biased region" description="Basic and acidic residues" evidence="1">
    <location>
        <begin position="131"/>
        <end position="143"/>
    </location>
</feature>
<dbReference type="HOGENOM" id="CLU_042325_0_0_1"/>
<feature type="compositionally biased region" description="Basic and acidic residues" evidence="1">
    <location>
        <begin position="1"/>
        <end position="15"/>
    </location>
</feature>
<accession>R0KE54</accession>
<dbReference type="OrthoDB" id="5430111at2759"/>
<feature type="compositionally biased region" description="Polar residues" evidence="1">
    <location>
        <begin position="26"/>
        <end position="37"/>
    </location>
</feature>
<sequence>MECGVDRGLDEHDAESQCGSDEEVAESNQSQHASSNHDYPGVASDSDGINVDTAKSDPTPPTSSTPTSFYSLRSRNKSKLVYDARYHPMDDAIRPTQAAKLRSAHGEKQVCFASDDLSDAFTANDSDEEQSSEHSEAEEELRKYPRGKKRKFTQSQLRSVEPTRRSSRKVSELKISYNMNVHPQDKFLSVSSDDGEAAPKKKAKKSKHTCRVDGSGSNDGIAPPKSTRRKHADYVSDSESDGLKSSDEHFRSGIEVESDAVTIAESLPASPVLDSPKGSEHGRNCIDSPHLSLGEPDLCPEKDAWPISPGQPFQIYHEKLEDQLHREASAASPLKYEHDDKENATDNAADTEPPSETYAGVSIIPESQYTPSSEDRQFSSCSALANNALYGDPFPQTYGLDGAYCSDSEKTNGHSKGMSVRVFGRSVPVKQAQAEPDSSQDSVFGHWKSDEATEG</sequence>
<reference evidence="2 3" key="2">
    <citation type="journal article" date="2013" name="PLoS Genet.">
        <title>Comparative genome structure, secondary metabolite, and effector coding capacity across Cochliobolus pathogens.</title>
        <authorList>
            <person name="Condon B.J."/>
            <person name="Leng Y."/>
            <person name="Wu D."/>
            <person name="Bushley K.E."/>
            <person name="Ohm R.A."/>
            <person name="Otillar R."/>
            <person name="Martin J."/>
            <person name="Schackwitz W."/>
            <person name="Grimwood J."/>
            <person name="MohdZainudin N."/>
            <person name="Xue C."/>
            <person name="Wang R."/>
            <person name="Manning V.A."/>
            <person name="Dhillon B."/>
            <person name="Tu Z.J."/>
            <person name="Steffenson B.J."/>
            <person name="Salamov A."/>
            <person name="Sun H."/>
            <person name="Lowry S."/>
            <person name="LaButti K."/>
            <person name="Han J."/>
            <person name="Copeland A."/>
            <person name="Lindquist E."/>
            <person name="Barry K."/>
            <person name="Schmutz J."/>
            <person name="Baker S.E."/>
            <person name="Ciuffetti L.M."/>
            <person name="Grigoriev I.V."/>
            <person name="Zhong S."/>
            <person name="Turgeon B.G."/>
        </authorList>
    </citation>
    <scope>NUCLEOTIDE SEQUENCE [LARGE SCALE GENOMIC DNA]</scope>
    <source>
        <strain evidence="3">28A</strain>
    </source>
</reference>
<dbReference type="eggNOG" id="ENOG502SZ83">
    <property type="taxonomic scope" value="Eukaryota"/>
</dbReference>
<dbReference type="RefSeq" id="XP_008024731.1">
    <property type="nucleotide sequence ID" value="XM_008026540.1"/>
</dbReference>
<evidence type="ECO:0000313" key="3">
    <source>
        <dbReference type="Proteomes" id="UP000016935"/>
    </source>
</evidence>